<reference evidence="1 2" key="1">
    <citation type="journal article" date="2018" name="J. Allergy Clin. Immunol.">
        <title>High-quality assembly of Dermatophagoides pteronyssinus genome and transcriptome reveals a wide range of novel allergens.</title>
        <authorList>
            <person name="Liu X.Y."/>
            <person name="Yang K.Y."/>
            <person name="Wang M.Q."/>
            <person name="Kwok J.S."/>
            <person name="Zeng X."/>
            <person name="Yang Z."/>
            <person name="Xiao X.J."/>
            <person name="Lau C.P."/>
            <person name="Li Y."/>
            <person name="Huang Z.M."/>
            <person name="Ba J.G."/>
            <person name="Yim A.K."/>
            <person name="Ouyang C.Y."/>
            <person name="Ngai S.M."/>
            <person name="Chan T.F."/>
            <person name="Leung E.L."/>
            <person name="Liu L."/>
            <person name="Liu Z.G."/>
            <person name="Tsui S.K."/>
        </authorList>
    </citation>
    <scope>NUCLEOTIDE SEQUENCE [LARGE SCALE GENOMIC DNA]</scope>
    <source>
        <strain evidence="1">Derp</strain>
    </source>
</reference>
<accession>A0ABQ8J7X7</accession>
<sequence>MIDVGDGVVIIVRLSVIGDVDVEPETIDNVCGSAYESELADDDNDVCNDVVSDEIDCGGLGGGGGGGGFRNNVLDCDPVRISTKSGCGFCCAVGIIVPSLNAGLTTDCEILRGNDNVFNDSNVGVNIK</sequence>
<dbReference type="EMBL" id="NJHN03000062">
    <property type="protein sequence ID" value="KAH9418699.1"/>
    <property type="molecule type" value="Genomic_DNA"/>
</dbReference>
<dbReference type="Proteomes" id="UP000887458">
    <property type="component" value="Unassembled WGS sequence"/>
</dbReference>
<evidence type="ECO:0000313" key="1">
    <source>
        <dbReference type="EMBL" id="KAH9418699.1"/>
    </source>
</evidence>
<proteinExistence type="predicted"/>
<protein>
    <submittedName>
        <fullName evidence="1">Uncharacterized protein</fullName>
    </submittedName>
</protein>
<name>A0ABQ8J7X7_DERPT</name>
<organism evidence="1 2">
    <name type="scientific">Dermatophagoides pteronyssinus</name>
    <name type="common">European house dust mite</name>
    <dbReference type="NCBI Taxonomy" id="6956"/>
    <lineage>
        <taxon>Eukaryota</taxon>
        <taxon>Metazoa</taxon>
        <taxon>Ecdysozoa</taxon>
        <taxon>Arthropoda</taxon>
        <taxon>Chelicerata</taxon>
        <taxon>Arachnida</taxon>
        <taxon>Acari</taxon>
        <taxon>Acariformes</taxon>
        <taxon>Sarcoptiformes</taxon>
        <taxon>Astigmata</taxon>
        <taxon>Psoroptidia</taxon>
        <taxon>Analgoidea</taxon>
        <taxon>Pyroglyphidae</taxon>
        <taxon>Dermatophagoidinae</taxon>
        <taxon>Dermatophagoides</taxon>
    </lineage>
</organism>
<gene>
    <name evidence="1" type="ORF">DERP_004025</name>
</gene>
<keyword evidence="2" id="KW-1185">Reference proteome</keyword>
<comment type="caution">
    <text evidence="1">The sequence shown here is derived from an EMBL/GenBank/DDBJ whole genome shotgun (WGS) entry which is preliminary data.</text>
</comment>
<reference evidence="1 2" key="2">
    <citation type="journal article" date="2022" name="Mol. Biol. Evol.">
        <title>Comparative Genomics Reveals Insights into the Divergent Evolution of Astigmatic Mites and Household Pest Adaptations.</title>
        <authorList>
            <person name="Xiong Q."/>
            <person name="Wan A.T."/>
            <person name="Liu X."/>
            <person name="Fung C.S."/>
            <person name="Xiao X."/>
            <person name="Malainual N."/>
            <person name="Hou J."/>
            <person name="Wang L."/>
            <person name="Wang M."/>
            <person name="Yang K.Y."/>
            <person name="Cui Y."/>
            <person name="Leung E.L."/>
            <person name="Nong W."/>
            <person name="Shin S.K."/>
            <person name="Au S.W."/>
            <person name="Jeong K.Y."/>
            <person name="Chew F.T."/>
            <person name="Hui J.H."/>
            <person name="Leung T.F."/>
            <person name="Tungtrongchitr A."/>
            <person name="Zhong N."/>
            <person name="Liu Z."/>
            <person name="Tsui S.K."/>
        </authorList>
    </citation>
    <scope>NUCLEOTIDE SEQUENCE [LARGE SCALE GENOMIC DNA]</scope>
    <source>
        <strain evidence="1">Derp</strain>
    </source>
</reference>
<evidence type="ECO:0000313" key="2">
    <source>
        <dbReference type="Proteomes" id="UP000887458"/>
    </source>
</evidence>